<protein>
    <submittedName>
        <fullName evidence="1">Uncharacterized protein</fullName>
    </submittedName>
</protein>
<sequence>MEFRWLALLSLWTLLSGPILAHPMRWSPAQTQSAEQLEAPPPPLKLPD</sequence>
<dbReference type="KEGG" id="tim:GMBLW1_07160"/>
<dbReference type="RefSeq" id="WP_162658330.1">
    <property type="nucleotide sequence ID" value="NZ_LR593887.1"/>
</dbReference>
<name>A0A6C2YPB3_9BACT</name>
<evidence type="ECO:0000313" key="1">
    <source>
        <dbReference type="EMBL" id="VIP03244.1"/>
    </source>
</evidence>
<reference evidence="1" key="1">
    <citation type="submission" date="2019-04" db="EMBL/GenBank/DDBJ databases">
        <authorList>
            <consortium name="Science for Life Laboratories"/>
        </authorList>
    </citation>
    <scope>NUCLEOTIDE SEQUENCE</scope>
    <source>
        <strain evidence="1">MBLW1</strain>
    </source>
</reference>
<organism evidence="1">
    <name type="scientific">Tuwongella immobilis</name>
    <dbReference type="NCBI Taxonomy" id="692036"/>
    <lineage>
        <taxon>Bacteria</taxon>
        <taxon>Pseudomonadati</taxon>
        <taxon>Planctomycetota</taxon>
        <taxon>Planctomycetia</taxon>
        <taxon>Gemmatales</taxon>
        <taxon>Gemmataceae</taxon>
        <taxon>Tuwongella</taxon>
    </lineage>
</organism>
<proteinExistence type="predicted"/>
<keyword evidence="2" id="KW-1185">Reference proteome</keyword>
<gene>
    <name evidence="1" type="ORF">GMBLW1_07160</name>
</gene>
<dbReference type="EMBL" id="LR593887">
    <property type="protein sequence ID" value="VTS03819.1"/>
    <property type="molecule type" value="Genomic_DNA"/>
</dbReference>
<dbReference type="AlphaFoldDB" id="A0A6C2YPB3"/>
<evidence type="ECO:0000313" key="2">
    <source>
        <dbReference type="Proteomes" id="UP000464378"/>
    </source>
</evidence>
<dbReference type="Proteomes" id="UP000464378">
    <property type="component" value="Chromosome"/>
</dbReference>
<accession>A0A6C2YPB3</accession>
<dbReference type="InParanoid" id="A0A6C2YPB3"/>
<dbReference type="EMBL" id="LR586016">
    <property type="protein sequence ID" value="VIP03244.1"/>
    <property type="molecule type" value="Genomic_DNA"/>
</dbReference>